<dbReference type="CDD" id="cd08544">
    <property type="entry name" value="Reeler"/>
    <property type="match status" value="1"/>
</dbReference>
<sequence>MIKFIFFLIYIISISLFIVNGLVESKGYNCEIRQSLKLNKRIHGLPQKNDPPFIFQFINSNGIHVKNYEVKRNYTIRIVGFSRYRGFIIQARAADINGNVIGSLTEGVFMEDKLWDKLGIQYQSCSKQYPTMDSITHVNDKQKYITEAKWSTEREIGPIQFVITIAINDKVYWDKWTPLSGLIYPKQYPSHH</sequence>
<evidence type="ECO:0000313" key="4">
    <source>
        <dbReference type="WBParaSite" id="SVE_1699800.1"/>
    </source>
</evidence>
<dbReference type="Pfam" id="PF02014">
    <property type="entry name" value="Reeler"/>
    <property type="match status" value="1"/>
</dbReference>
<feature type="signal peptide" evidence="1">
    <location>
        <begin position="1"/>
        <end position="21"/>
    </location>
</feature>
<dbReference type="WBParaSite" id="SVE_1699800.1">
    <property type="protein sequence ID" value="SVE_1699800.1"/>
    <property type="gene ID" value="SVE_1699800"/>
</dbReference>
<accession>A0A0K0FX30</accession>
<dbReference type="STRING" id="75913.A0A0K0FX30"/>
<dbReference type="Gene3D" id="2.60.40.4060">
    <property type="entry name" value="Reeler domain"/>
    <property type="match status" value="1"/>
</dbReference>
<evidence type="ECO:0000313" key="3">
    <source>
        <dbReference type="Proteomes" id="UP000035680"/>
    </source>
</evidence>
<evidence type="ECO:0000256" key="1">
    <source>
        <dbReference type="SAM" id="SignalP"/>
    </source>
</evidence>
<name>A0A0K0FX30_STRVS</name>
<dbReference type="AlphaFoldDB" id="A0A0K0FX30"/>
<keyword evidence="1" id="KW-0732">Signal</keyword>
<feature type="chain" id="PRO_5005330202" evidence="1">
    <location>
        <begin position="22"/>
        <end position="192"/>
    </location>
</feature>
<dbReference type="InterPro" id="IPR002861">
    <property type="entry name" value="Reeler_dom"/>
</dbReference>
<proteinExistence type="predicted"/>
<organism evidence="3 4">
    <name type="scientific">Strongyloides venezuelensis</name>
    <name type="common">Threadworm</name>
    <dbReference type="NCBI Taxonomy" id="75913"/>
    <lineage>
        <taxon>Eukaryota</taxon>
        <taxon>Metazoa</taxon>
        <taxon>Ecdysozoa</taxon>
        <taxon>Nematoda</taxon>
        <taxon>Chromadorea</taxon>
        <taxon>Rhabditida</taxon>
        <taxon>Tylenchina</taxon>
        <taxon>Panagrolaimomorpha</taxon>
        <taxon>Strongyloidoidea</taxon>
        <taxon>Strongyloididae</taxon>
        <taxon>Strongyloides</taxon>
    </lineage>
</organism>
<protein>
    <submittedName>
        <fullName evidence="4">Reelin domain-containing protein</fullName>
    </submittedName>
</protein>
<feature type="domain" description="Reelin" evidence="2">
    <location>
        <begin position="48"/>
        <end position="173"/>
    </location>
</feature>
<evidence type="ECO:0000259" key="2">
    <source>
        <dbReference type="Pfam" id="PF02014"/>
    </source>
</evidence>
<reference evidence="3" key="1">
    <citation type="submission" date="2014-07" db="EMBL/GenBank/DDBJ databases">
        <authorList>
            <person name="Martin A.A"/>
            <person name="De Silva N."/>
        </authorList>
    </citation>
    <scope>NUCLEOTIDE SEQUENCE</scope>
</reference>
<dbReference type="Proteomes" id="UP000035680">
    <property type="component" value="Unassembled WGS sequence"/>
</dbReference>
<reference evidence="4" key="2">
    <citation type="submission" date="2015-08" db="UniProtKB">
        <authorList>
            <consortium name="WormBaseParasite"/>
        </authorList>
    </citation>
    <scope>IDENTIFICATION</scope>
</reference>
<keyword evidence="3" id="KW-1185">Reference proteome</keyword>
<dbReference type="InterPro" id="IPR042307">
    <property type="entry name" value="Reeler_sf"/>
</dbReference>